<evidence type="ECO:0000256" key="6">
    <source>
        <dbReference type="SAM" id="MobiDB-lite"/>
    </source>
</evidence>
<dbReference type="SUPFAM" id="SSF46689">
    <property type="entry name" value="Homeodomain-like"/>
    <property type="match status" value="1"/>
</dbReference>
<evidence type="ECO:0000256" key="2">
    <source>
        <dbReference type="ARBA" id="ARBA00023015"/>
    </source>
</evidence>
<feature type="region of interest" description="Disordered" evidence="6">
    <location>
        <begin position="1"/>
        <end position="25"/>
    </location>
</feature>
<dbReference type="PRINTS" id="PR00455">
    <property type="entry name" value="HTHTETR"/>
</dbReference>
<feature type="compositionally biased region" description="Basic and acidic residues" evidence="6">
    <location>
        <begin position="1"/>
        <end position="11"/>
    </location>
</feature>
<keyword evidence="2" id="KW-0805">Transcription regulation</keyword>
<dbReference type="Proteomes" id="UP001597299">
    <property type="component" value="Unassembled WGS sequence"/>
</dbReference>
<dbReference type="Gene3D" id="1.10.357.10">
    <property type="entry name" value="Tetracycline Repressor, domain 2"/>
    <property type="match status" value="1"/>
</dbReference>
<dbReference type="InterPro" id="IPR050109">
    <property type="entry name" value="HTH-type_TetR-like_transc_reg"/>
</dbReference>
<sequence>MVAVTEAEHRPAAPKPVGRARKPDPRRRVLDAAIACFTRTGFHAASMQEICAEAGMSPGGLYRYFPSKEAIIIAIVEEERSARMKMLEMLHGAPSFAAGLTAMGRALFSGEMPMVCADLGPEIAAEAARNPKLKVKFDEVDEEMSLAIRDAFLAGQARGEIDPGIDPDVAMTLIDAIGDGLLLRRRLQPELPLAAMMPGFGDLIARMLAPARSAPFVSATVDPT</sequence>
<dbReference type="InterPro" id="IPR009057">
    <property type="entry name" value="Homeodomain-like_sf"/>
</dbReference>
<keyword evidence="9" id="KW-1185">Reference proteome</keyword>
<organism evidence="8 9">
    <name type="scientific">Ancylobacter oerskovii</name>
    <dbReference type="NCBI Taxonomy" id="459519"/>
    <lineage>
        <taxon>Bacteria</taxon>
        <taxon>Pseudomonadati</taxon>
        <taxon>Pseudomonadota</taxon>
        <taxon>Alphaproteobacteria</taxon>
        <taxon>Hyphomicrobiales</taxon>
        <taxon>Xanthobacteraceae</taxon>
        <taxon>Ancylobacter</taxon>
    </lineage>
</organism>
<dbReference type="InterPro" id="IPR039538">
    <property type="entry name" value="BetI_C"/>
</dbReference>
<evidence type="ECO:0000259" key="7">
    <source>
        <dbReference type="PROSITE" id="PS50977"/>
    </source>
</evidence>
<dbReference type="InterPro" id="IPR036271">
    <property type="entry name" value="Tet_transcr_reg_TetR-rel_C_sf"/>
</dbReference>
<feature type="DNA-binding region" description="H-T-H motif" evidence="5">
    <location>
        <begin position="46"/>
        <end position="65"/>
    </location>
</feature>
<keyword evidence="1" id="KW-0678">Repressor</keyword>
<dbReference type="Pfam" id="PF13977">
    <property type="entry name" value="TetR_C_6"/>
    <property type="match status" value="1"/>
</dbReference>
<evidence type="ECO:0000313" key="8">
    <source>
        <dbReference type="EMBL" id="MFD2139726.1"/>
    </source>
</evidence>
<dbReference type="Pfam" id="PF00440">
    <property type="entry name" value="TetR_N"/>
    <property type="match status" value="1"/>
</dbReference>
<evidence type="ECO:0000256" key="3">
    <source>
        <dbReference type="ARBA" id="ARBA00023125"/>
    </source>
</evidence>
<proteinExistence type="predicted"/>
<dbReference type="EMBL" id="JBHUHD010000001">
    <property type="protein sequence ID" value="MFD2139726.1"/>
    <property type="molecule type" value="Genomic_DNA"/>
</dbReference>
<gene>
    <name evidence="8" type="ORF">ACFSNC_04905</name>
</gene>
<reference evidence="9" key="1">
    <citation type="journal article" date="2019" name="Int. J. Syst. Evol. Microbiol.">
        <title>The Global Catalogue of Microorganisms (GCM) 10K type strain sequencing project: providing services to taxonomists for standard genome sequencing and annotation.</title>
        <authorList>
            <consortium name="The Broad Institute Genomics Platform"/>
            <consortium name="The Broad Institute Genome Sequencing Center for Infectious Disease"/>
            <person name="Wu L."/>
            <person name="Ma J."/>
        </authorList>
    </citation>
    <scope>NUCLEOTIDE SEQUENCE [LARGE SCALE GENOMIC DNA]</scope>
    <source>
        <strain evidence="9">CCM 7435</strain>
    </source>
</reference>
<dbReference type="SUPFAM" id="SSF48498">
    <property type="entry name" value="Tetracyclin repressor-like, C-terminal domain"/>
    <property type="match status" value="1"/>
</dbReference>
<dbReference type="PROSITE" id="PS50977">
    <property type="entry name" value="HTH_TETR_2"/>
    <property type="match status" value="1"/>
</dbReference>
<comment type="caution">
    <text evidence="8">The sequence shown here is derived from an EMBL/GenBank/DDBJ whole genome shotgun (WGS) entry which is preliminary data.</text>
</comment>
<name>A0ABW4YTP2_9HYPH</name>
<keyword evidence="4" id="KW-0804">Transcription</keyword>
<evidence type="ECO:0000256" key="1">
    <source>
        <dbReference type="ARBA" id="ARBA00022491"/>
    </source>
</evidence>
<dbReference type="PANTHER" id="PTHR30055:SF226">
    <property type="entry name" value="HTH-TYPE TRANSCRIPTIONAL REGULATOR PKSA"/>
    <property type="match status" value="1"/>
</dbReference>
<feature type="domain" description="HTH tetR-type" evidence="7">
    <location>
        <begin position="23"/>
        <end position="83"/>
    </location>
</feature>
<evidence type="ECO:0000256" key="5">
    <source>
        <dbReference type="PROSITE-ProRule" id="PRU00335"/>
    </source>
</evidence>
<evidence type="ECO:0000256" key="4">
    <source>
        <dbReference type="ARBA" id="ARBA00023163"/>
    </source>
</evidence>
<dbReference type="InterPro" id="IPR001647">
    <property type="entry name" value="HTH_TetR"/>
</dbReference>
<keyword evidence="3 5" id="KW-0238">DNA-binding</keyword>
<dbReference type="PANTHER" id="PTHR30055">
    <property type="entry name" value="HTH-TYPE TRANSCRIPTIONAL REGULATOR RUTR"/>
    <property type="match status" value="1"/>
</dbReference>
<evidence type="ECO:0000313" key="9">
    <source>
        <dbReference type="Proteomes" id="UP001597299"/>
    </source>
</evidence>
<dbReference type="RefSeq" id="WP_213352472.1">
    <property type="nucleotide sequence ID" value="NZ_JAHBGB010000023.1"/>
</dbReference>
<accession>A0ABW4YTP2</accession>
<protein>
    <submittedName>
        <fullName evidence="8">TetR/AcrR family transcriptional regulator</fullName>
    </submittedName>
</protein>